<evidence type="ECO:0000313" key="1">
    <source>
        <dbReference type="EMBL" id="MBB4927005.1"/>
    </source>
</evidence>
<accession>A0A7W7R825</accession>
<protein>
    <submittedName>
        <fullName evidence="1">Uncharacterized protein</fullName>
    </submittedName>
</protein>
<name>A0A7W7R825_KITKI</name>
<dbReference type="AlphaFoldDB" id="A0A7W7R825"/>
<proteinExistence type="predicted"/>
<keyword evidence="2" id="KW-1185">Reference proteome</keyword>
<evidence type="ECO:0000313" key="2">
    <source>
        <dbReference type="Proteomes" id="UP000540506"/>
    </source>
</evidence>
<dbReference type="RefSeq" id="WP_184940858.1">
    <property type="nucleotide sequence ID" value="NZ_JACHJV010000001.1"/>
</dbReference>
<organism evidence="1 2">
    <name type="scientific">Kitasatospora kifunensis</name>
    <name type="common">Streptomyces kifunensis</name>
    <dbReference type="NCBI Taxonomy" id="58351"/>
    <lineage>
        <taxon>Bacteria</taxon>
        <taxon>Bacillati</taxon>
        <taxon>Actinomycetota</taxon>
        <taxon>Actinomycetes</taxon>
        <taxon>Kitasatosporales</taxon>
        <taxon>Streptomycetaceae</taxon>
        <taxon>Kitasatospora</taxon>
    </lineage>
</organism>
<dbReference type="EMBL" id="JACHJV010000001">
    <property type="protein sequence ID" value="MBB4927005.1"/>
    <property type="molecule type" value="Genomic_DNA"/>
</dbReference>
<gene>
    <name evidence="1" type="ORF">FHR34_005998</name>
</gene>
<comment type="caution">
    <text evidence="1">The sequence shown here is derived from an EMBL/GenBank/DDBJ whole genome shotgun (WGS) entry which is preliminary data.</text>
</comment>
<dbReference type="Proteomes" id="UP000540506">
    <property type="component" value="Unassembled WGS sequence"/>
</dbReference>
<sequence>MHELEPAVEAAEGDPHWWWEVDSALMGKAAALEVSMYWALGLTRWAAAHDPRVAGGDLEAVRTLLGLAIYRAAQGEGITDPGRIPTLLPLLMLARGVARTTAEARPLGYGDRGRLRLADRARLRAVLADPDQAVFERLRKETVLVLVANTDHARTELCRRSNDASIWKDRPLITISTREAHLPEHGMLPWDWYSTG</sequence>
<reference evidence="1 2" key="1">
    <citation type="submission" date="2020-08" db="EMBL/GenBank/DDBJ databases">
        <title>Sequencing the genomes of 1000 actinobacteria strains.</title>
        <authorList>
            <person name="Klenk H.-P."/>
        </authorList>
    </citation>
    <scope>NUCLEOTIDE SEQUENCE [LARGE SCALE GENOMIC DNA]</scope>
    <source>
        <strain evidence="1 2">DSM 41654</strain>
    </source>
</reference>